<gene>
    <name evidence="2" type="ORF">WI372_11250</name>
</gene>
<dbReference type="RefSeq" id="WP_405281548.1">
    <property type="nucleotide sequence ID" value="NZ_CP144380.1"/>
</dbReference>
<keyword evidence="3" id="KW-1185">Reference proteome</keyword>
<dbReference type="Proteomes" id="UP001484239">
    <property type="component" value="Unassembled WGS sequence"/>
</dbReference>
<evidence type="ECO:0000313" key="3">
    <source>
        <dbReference type="Proteomes" id="UP001484239"/>
    </source>
</evidence>
<name>A0ABU9E9Y3_9BACT</name>
<comment type="caution">
    <text evidence="2">The sequence shown here is derived from an EMBL/GenBank/DDBJ whole genome shotgun (WGS) entry which is preliminary data.</text>
</comment>
<feature type="compositionally biased region" description="Basic and acidic residues" evidence="1">
    <location>
        <begin position="114"/>
        <end position="134"/>
    </location>
</feature>
<evidence type="ECO:0000256" key="1">
    <source>
        <dbReference type="SAM" id="MobiDB-lite"/>
    </source>
</evidence>
<feature type="compositionally biased region" description="Basic and acidic residues" evidence="1">
    <location>
        <begin position="27"/>
        <end position="42"/>
    </location>
</feature>
<dbReference type="EMBL" id="JBBHLI010000006">
    <property type="protein sequence ID" value="MEK9501556.1"/>
    <property type="molecule type" value="Genomic_DNA"/>
</dbReference>
<proteinExistence type="predicted"/>
<organism evidence="2 3">
    <name type="scientific">Gaopeijia maritima</name>
    <dbReference type="NCBI Taxonomy" id="3119007"/>
    <lineage>
        <taxon>Bacteria</taxon>
        <taxon>Pseudomonadati</taxon>
        <taxon>Gemmatimonadota</taxon>
        <taxon>Longimicrobiia</taxon>
        <taxon>Gaopeijiales</taxon>
        <taxon>Gaopeijiaceae</taxon>
        <taxon>Gaopeijia</taxon>
    </lineage>
</organism>
<reference evidence="2 3" key="1">
    <citation type="submission" date="2024-02" db="EMBL/GenBank/DDBJ databases">
        <title>A novel Gemmatimonadota bacterium.</title>
        <authorList>
            <person name="Du Z.-J."/>
            <person name="Ye Y.-Q."/>
        </authorList>
    </citation>
    <scope>NUCLEOTIDE SEQUENCE [LARGE SCALE GENOMIC DNA]</scope>
    <source>
        <strain evidence="2 3">DH-20</strain>
    </source>
</reference>
<protein>
    <submittedName>
        <fullName evidence="2">Uncharacterized protein</fullName>
    </submittedName>
</protein>
<feature type="compositionally biased region" description="Low complexity" evidence="1">
    <location>
        <begin position="10"/>
        <end position="21"/>
    </location>
</feature>
<feature type="region of interest" description="Disordered" evidence="1">
    <location>
        <begin position="114"/>
        <end position="141"/>
    </location>
</feature>
<evidence type="ECO:0000313" key="2">
    <source>
        <dbReference type="EMBL" id="MEK9501556.1"/>
    </source>
</evidence>
<accession>A0ABU9E9Y3</accession>
<feature type="region of interest" description="Disordered" evidence="1">
    <location>
        <begin position="1"/>
        <end position="42"/>
    </location>
</feature>
<sequence>MSPDRPRPARPSSARPTPVRVGAPKAEAAREPPHPTRRWEHSDGRVFQVEVIGRALTGGSLVGAELLLLSFRPAHDDGVEPDVDEGSEEGALESLVAAVSLESLSDHQLEEHFARARRWEPEPDDEKSFFEGTRRGRRGRS</sequence>